<evidence type="ECO:0000256" key="2">
    <source>
        <dbReference type="ARBA" id="ARBA00022803"/>
    </source>
</evidence>
<feature type="repeat" description="TPR" evidence="3">
    <location>
        <begin position="260"/>
        <end position="293"/>
    </location>
</feature>
<dbReference type="STRING" id="1742972.COMA1_11453"/>
<dbReference type="PANTHER" id="PTHR44858:SF1">
    <property type="entry name" value="UDP-N-ACETYLGLUCOSAMINE--PEPTIDE N-ACETYLGLUCOSAMINYLTRANSFERASE SPINDLY-RELATED"/>
    <property type="match status" value="1"/>
</dbReference>
<dbReference type="InterPro" id="IPR050498">
    <property type="entry name" value="Ycf3"/>
</dbReference>
<feature type="repeat" description="TPR" evidence="3">
    <location>
        <begin position="226"/>
        <end position="259"/>
    </location>
</feature>
<evidence type="ECO:0000256" key="1">
    <source>
        <dbReference type="ARBA" id="ARBA00022737"/>
    </source>
</evidence>
<dbReference type="Gene3D" id="1.25.40.10">
    <property type="entry name" value="Tetratricopeptide repeat domain"/>
    <property type="match status" value="2"/>
</dbReference>
<dbReference type="InterPro" id="IPR019734">
    <property type="entry name" value="TPR_rpt"/>
</dbReference>
<protein>
    <submittedName>
        <fullName evidence="4">Uncharacterized protein</fullName>
    </submittedName>
</protein>
<proteinExistence type="predicted"/>
<evidence type="ECO:0000256" key="3">
    <source>
        <dbReference type="PROSITE-ProRule" id="PRU00339"/>
    </source>
</evidence>
<dbReference type="Proteomes" id="UP000199032">
    <property type="component" value="Unassembled WGS sequence"/>
</dbReference>
<keyword evidence="2 3" id="KW-0802">TPR repeat</keyword>
<keyword evidence="1" id="KW-0677">Repeat</keyword>
<reference evidence="4 5" key="1">
    <citation type="submission" date="2015-10" db="EMBL/GenBank/DDBJ databases">
        <authorList>
            <person name="Gilbert D.G."/>
        </authorList>
    </citation>
    <scope>NUCLEOTIDE SEQUENCE [LARGE SCALE GENOMIC DNA]</scope>
    <source>
        <strain evidence="4">COMA1</strain>
    </source>
</reference>
<dbReference type="AlphaFoldDB" id="A0A0S4LB11"/>
<sequence length="318" mass="36172">MAERKTDRVRIGLLVVLVLWPAPDSIAGMTIRYDPQGVFDFTGTIERVLGRAESYLKATSAKDVDGNQLSVWKSELAALEYLQPRVQQNSDIELQTAVAVLAWGVSSQKGQQQMEQIIRANPSYATGHCLLAIFAMRERDLENYGRHFEEAIRADPNYLPAYNSLLLYYGHVGKRDSARELFARGNAQFPKDSSLLYNQGLNFLNDERWEEAQGSLQQAVSRQPSDQNRLILGSIQLRRQQYERAQTAFESILKANPKNIFALAGLAETYKERQNFATSISLMKQAIAIEPTNTDLQDELRVHEEAYRKYSRHKRSDP</sequence>
<organism evidence="4 5">
    <name type="scientific">Candidatus Nitrospira nitrosa</name>
    <dbReference type="NCBI Taxonomy" id="1742972"/>
    <lineage>
        <taxon>Bacteria</taxon>
        <taxon>Pseudomonadati</taxon>
        <taxon>Nitrospirota</taxon>
        <taxon>Nitrospiria</taxon>
        <taxon>Nitrospirales</taxon>
        <taxon>Nitrospiraceae</taxon>
        <taxon>Nitrospira</taxon>
    </lineage>
</organism>
<dbReference type="SMART" id="SM00028">
    <property type="entry name" value="TPR"/>
    <property type="match status" value="4"/>
</dbReference>
<keyword evidence="5" id="KW-1185">Reference proteome</keyword>
<evidence type="ECO:0000313" key="4">
    <source>
        <dbReference type="EMBL" id="CUS33982.1"/>
    </source>
</evidence>
<evidence type="ECO:0000313" key="5">
    <source>
        <dbReference type="Proteomes" id="UP000199032"/>
    </source>
</evidence>
<dbReference type="Pfam" id="PF14559">
    <property type="entry name" value="TPR_19"/>
    <property type="match status" value="1"/>
</dbReference>
<name>A0A0S4LB11_9BACT</name>
<dbReference type="PANTHER" id="PTHR44858">
    <property type="entry name" value="TETRATRICOPEPTIDE REPEAT PROTEIN 6"/>
    <property type="match status" value="1"/>
</dbReference>
<accession>A0A0S4LB11</accession>
<dbReference type="SUPFAM" id="SSF48452">
    <property type="entry name" value="TPR-like"/>
    <property type="match status" value="1"/>
</dbReference>
<dbReference type="EMBL" id="CZQA01000001">
    <property type="protein sequence ID" value="CUS33982.1"/>
    <property type="molecule type" value="Genomic_DNA"/>
</dbReference>
<gene>
    <name evidence="4" type="ORF">COMA1_11453</name>
</gene>
<dbReference type="PROSITE" id="PS50005">
    <property type="entry name" value="TPR"/>
    <property type="match status" value="2"/>
</dbReference>
<dbReference type="InterPro" id="IPR011990">
    <property type="entry name" value="TPR-like_helical_dom_sf"/>
</dbReference>